<evidence type="ECO:0000256" key="1">
    <source>
        <dbReference type="ARBA" id="ARBA00006484"/>
    </source>
</evidence>
<accession>A0AAP1WEL7</accession>
<comment type="similarity">
    <text evidence="1">Belongs to the short-chain dehydrogenases/reductases (SDR) family.</text>
</comment>
<feature type="non-terminal residue" evidence="3">
    <location>
        <position position="79"/>
    </location>
</feature>
<dbReference type="AlphaFoldDB" id="A0AAP1WEL7"/>
<evidence type="ECO:0000313" key="3">
    <source>
        <dbReference type="EMBL" id="MBE0981201.1"/>
    </source>
</evidence>
<dbReference type="Gene3D" id="3.40.50.720">
    <property type="entry name" value="NAD(P)-binding Rossmann-like Domain"/>
    <property type="match status" value="1"/>
</dbReference>
<keyword evidence="2" id="KW-0560">Oxidoreductase</keyword>
<dbReference type="EMBL" id="JACZOI010000625">
    <property type="protein sequence ID" value="MBE0981201.1"/>
    <property type="molecule type" value="Genomic_DNA"/>
</dbReference>
<dbReference type="InterPro" id="IPR036291">
    <property type="entry name" value="NAD(P)-bd_dom_sf"/>
</dbReference>
<evidence type="ECO:0000313" key="4">
    <source>
        <dbReference type="Proteomes" id="UP000640866"/>
    </source>
</evidence>
<protein>
    <submittedName>
        <fullName evidence="3">SDR family NAD(P)-dependent oxidoreductase</fullName>
    </submittedName>
</protein>
<proteinExistence type="inferred from homology"/>
<dbReference type="InterPro" id="IPR002347">
    <property type="entry name" value="SDR_fam"/>
</dbReference>
<dbReference type="Pfam" id="PF00106">
    <property type="entry name" value="adh_short"/>
    <property type="match status" value="1"/>
</dbReference>
<dbReference type="Proteomes" id="UP000640866">
    <property type="component" value="Unassembled WGS sequence"/>
</dbReference>
<name>A0AAP1WEL7_ECOLX</name>
<gene>
    <name evidence="3" type="ORF">IH772_29260</name>
</gene>
<evidence type="ECO:0000256" key="2">
    <source>
        <dbReference type="ARBA" id="ARBA00023002"/>
    </source>
</evidence>
<comment type="caution">
    <text evidence="3">The sequence shown here is derived from an EMBL/GenBank/DDBJ whole genome shotgun (WGS) entry which is preliminary data.</text>
</comment>
<organism evidence="3 4">
    <name type="scientific">Escherichia coli</name>
    <dbReference type="NCBI Taxonomy" id="562"/>
    <lineage>
        <taxon>Bacteria</taxon>
        <taxon>Pseudomonadati</taxon>
        <taxon>Pseudomonadota</taxon>
        <taxon>Gammaproteobacteria</taxon>
        <taxon>Enterobacterales</taxon>
        <taxon>Enterobacteriaceae</taxon>
        <taxon>Escherichia</taxon>
    </lineage>
</organism>
<sequence>MRRLENRVALVTGAGQGIGRAIAECFAAEGARVLLATRTASRGQAVLEAIRLGGGTAELLAVDLSEHDAARRAVSATLE</sequence>
<dbReference type="PANTHER" id="PTHR43669:SF3">
    <property type="entry name" value="ALCOHOL DEHYDROGENASE, PUTATIVE (AFU_ORTHOLOGUE AFUA_3G03445)-RELATED"/>
    <property type="match status" value="1"/>
</dbReference>
<dbReference type="GO" id="GO:0016491">
    <property type="term" value="F:oxidoreductase activity"/>
    <property type="evidence" value="ECO:0007669"/>
    <property type="project" value="UniProtKB-KW"/>
</dbReference>
<dbReference type="SUPFAM" id="SSF51735">
    <property type="entry name" value="NAD(P)-binding Rossmann-fold domains"/>
    <property type="match status" value="1"/>
</dbReference>
<reference evidence="3" key="1">
    <citation type="submission" date="2020-09" db="EMBL/GenBank/DDBJ databases">
        <title>Emerging polyconal dissemination of OXA-244-producing E. coli in France.</title>
        <authorList>
            <person name="Emeraud C."/>
            <person name="Girlich D."/>
            <person name="Bonnin R.A."/>
            <person name="Jousset A.B."/>
            <person name="Naas T."/>
            <person name="Dortet L."/>
        </authorList>
    </citation>
    <scope>NUCLEOTIDE SEQUENCE</scope>
    <source>
        <strain evidence="3">225E3</strain>
    </source>
</reference>
<dbReference type="PANTHER" id="PTHR43669">
    <property type="entry name" value="5-KETO-D-GLUCONATE 5-REDUCTASE"/>
    <property type="match status" value="1"/>
</dbReference>